<dbReference type="PROSITE" id="PS50082">
    <property type="entry name" value="WD_REPEATS_2"/>
    <property type="match status" value="3"/>
</dbReference>
<dbReference type="InterPro" id="IPR001680">
    <property type="entry name" value="WD40_rpt"/>
</dbReference>
<dbReference type="Proteomes" id="UP001189429">
    <property type="component" value="Unassembled WGS sequence"/>
</dbReference>
<evidence type="ECO:0000313" key="3">
    <source>
        <dbReference type="Proteomes" id="UP001189429"/>
    </source>
</evidence>
<dbReference type="SUPFAM" id="SSF50978">
    <property type="entry name" value="WD40 repeat-like"/>
    <property type="match status" value="1"/>
</dbReference>
<feature type="repeat" description="WD" evidence="1">
    <location>
        <begin position="5"/>
        <end position="36"/>
    </location>
</feature>
<dbReference type="EMBL" id="CAUYUJ010008158">
    <property type="protein sequence ID" value="CAK0823058.1"/>
    <property type="molecule type" value="Genomic_DNA"/>
</dbReference>
<evidence type="ECO:0000313" key="2">
    <source>
        <dbReference type="EMBL" id="CAK0823058.1"/>
    </source>
</evidence>
<dbReference type="InterPro" id="IPR015943">
    <property type="entry name" value="WD40/YVTN_repeat-like_dom_sf"/>
</dbReference>
<dbReference type="Gene3D" id="2.130.10.10">
    <property type="entry name" value="YVTN repeat-like/Quinoprotein amine dehydrogenase"/>
    <property type="match status" value="1"/>
</dbReference>
<evidence type="ECO:0000256" key="1">
    <source>
        <dbReference type="PROSITE-ProRule" id="PRU00221"/>
    </source>
</evidence>
<dbReference type="PANTHER" id="PTHR19879:SF9">
    <property type="entry name" value="TRANSCRIPTION INITIATION FACTOR TFIID SUBUNIT 5"/>
    <property type="match status" value="1"/>
</dbReference>
<proteinExistence type="predicted"/>
<sequence length="642" mass="69509">MERRVEGHGRDVWCCSISSDGLRVLSVSADDTLRLWRPEDGWSTAEITKAGSGMQACTFSPDGKRFLAACADGTLQVWQTDDSASDGCRAERVLRGHRDAVFSCGFSPCGEWIVSGSDDRTLRLWRLAPGASPDLRAPDEPHGSGAAPAFDLDCPLADPYLAAWRNIYWRCWAILRANTSACAIAKSPDVNMSQISFKIKISSHWSTSGGRAEGSPCEGIGGVRLTDPRTGLVMTPPGVALVRAGAAVAPAALVVWRRHPAAGLQRLPLPLQALATSNAICRCGALPAAAVQLHRPGGLQVPAERPWQPQPPRILQDPSHPGMTPRTLVATVAVRRGWPCGARALRGGQTQPRRGLCSVALPERGGPAGQLCWGLGSPSVDLAPAALRLAPSLLPPGCWAAQGAEDGGSPRGCSEYELSVGKIADTLQKDYPAIFEREPDFSVYQEHVLFALGQPFHVQKVVDYHRALSSLRRLGNGVVKDAKVHCQVCDGKAYGYALRVYWRCVGMSYMWTPLNISAVSFYSVEKEMPCADENESRLPYRISRHVIEFTEISPPTIRSLLQNLWWRRQVDQRGPVLALRPVPSLSAAASLPRRVEFCNAGCFSAAHLRRSYHSGDSAHGRAPTPTPGVACQGTLSPFASWW</sequence>
<dbReference type="Pfam" id="PF00400">
    <property type="entry name" value="WD40"/>
    <property type="match status" value="3"/>
</dbReference>
<dbReference type="InterPro" id="IPR036322">
    <property type="entry name" value="WD40_repeat_dom_sf"/>
</dbReference>
<accession>A0ABN9RVA9</accession>
<gene>
    <name evidence="2" type="ORF">PCOR1329_LOCUS23909</name>
</gene>
<feature type="repeat" description="WD" evidence="1">
    <location>
        <begin position="47"/>
        <end position="79"/>
    </location>
</feature>
<dbReference type="InterPro" id="IPR018790">
    <property type="entry name" value="DUF2358"/>
</dbReference>
<keyword evidence="1" id="KW-0853">WD repeat</keyword>
<dbReference type="SMART" id="SM00320">
    <property type="entry name" value="WD40"/>
    <property type="match status" value="3"/>
</dbReference>
<dbReference type="PANTHER" id="PTHR19879">
    <property type="entry name" value="TRANSCRIPTION INITIATION FACTOR TFIID"/>
    <property type="match status" value="1"/>
</dbReference>
<dbReference type="Pfam" id="PF10184">
    <property type="entry name" value="DUF2358"/>
    <property type="match status" value="1"/>
</dbReference>
<feature type="repeat" description="WD" evidence="1">
    <location>
        <begin position="94"/>
        <end position="127"/>
    </location>
</feature>
<keyword evidence="3" id="KW-1185">Reference proteome</keyword>
<protein>
    <submittedName>
        <fullName evidence="2">Uncharacterized protein</fullName>
    </submittedName>
</protein>
<organism evidence="2 3">
    <name type="scientific">Prorocentrum cordatum</name>
    <dbReference type="NCBI Taxonomy" id="2364126"/>
    <lineage>
        <taxon>Eukaryota</taxon>
        <taxon>Sar</taxon>
        <taxon>Alveolata</taxon>
        <taxon>Dinophyceae</taxon>
        <taxon>Prorocentrales</taxon>
        <taxon>Prorocentraceae</taxon>
        <taxon>Prorocentrum</taxon>
    </lineage>
</organism>
<dbReference type="PROSITE" id="PS50294">
    <property type="entry name" value="WD_REPEATS_REGION"/>
    <property type="match status" value="2"/>
</dbReference>
<comment type="caution">
    <text evidence="2">The sequence shown here is derived from an EMBL/GenBank/DDBJ whole genome shotgun (WGS) entry which is preliminary data.</text>
</comment>
<name>A0ABN9RVA9_9DINO</name>
<reference evidence="2" key="1">
    <citation type="submission" date="2023-10" db="EMBL/GenBank/DDBJ databases">
        <authorList>
            <person name="Chen Y."/>
            <person name="Shah S."/>
            <person name="Dougan E. K."/>
            <person name="Thang M."/>
            <person name="Chan C."/>
        </authorList>
    </citation>
    <scope>NUCLEOTIDE SEQUENCE [LARGE SCALE GENOMIC DNA]</scope>
</reference>